<organism evidence="1">
    <name type="scientific">Arundo donax</name>
    <name type="common">Giant reed</name>
    <name type="synonym">Donax arundinaceus</name>
    <dbReference type="NCBI Taxonomy" id="35708"/>
    <lineage>
        <taxon>Eukaryota</taxon>
        <taxon>Viridiplantae</taxon>
        <taxon>Streptophyta</taxon>
        <taxon>Embryophyta</taxon>
        <taxon>Tracheophyta</taxon>
        <taxon>Spermatophyta</taxon>
        <taxon>Magnoliopsida</taxon>
        <taxon>Liliopsida</taxon>
        <taxon>Poales</taxon>
        <taxon>Poaceae</taxon>
        <taxon>PACMAD clade</taxon>
        <taxon>Arundinoideae</taxon>
        <taxon>Arundineae</taxon>
        <taxon>Arundo</taxon>
    </lineage>
</organism>
<name>A0A0A8YNG7_ARUDO</name>
<protein>
    <submittedName>
        <fullName evidence="1">Uncharacterized protein</fullName>
    </submittedName>
</protein>
<reference evidence="1" key="2">
    <citation type="journal article" date="2015" name="Data Brief">
        <title>Shoot transcriptome of the giant reed, Arundo donax.</title>
        <authorList>
            <person name="Barrero R.A."/>
            <person name="Guerrero F.D."/>
            <person name="Moolhuijzen P."/>
            <person name="Goolsby J.A."/>
            <person name="Tidwell J."/>
            <person name="Bellgard S.E."/>
            <person name="Bellgard M.I."/>
        </authorList>
    </citation>
    <scope>NUCLEOTIDE SEQUENCE</scope>
    <source>
        <tissue evidence="1">Shoot tissue taken approximately 20 cm above the soil surface</tissue>
    </source>
</reference>
<reference evidence="1" key="1">
    <citation type="submission" date="2014-09" db="EMBL/GenBank/DDBJ databases">
        <authorList>
            <person name="Magalhaes I.L.F."/>
            <person name="Oliveira U."/>
            <person name="Santos F.R."/>
            <person name="Vidigal T.H.D.A."/>
            <person name="Brescovit A.D."/>
            <person name="Santos A.J."/>
        </authorList>
    </citation>
    <scope>NUCLEOTIDE SEQUENCE</scope>
    <source>
        <tissue evidence="1">Shoot tissue taken approximately 20 cm above the soil surface</tissue>
    </source>
</reference>
<dbReference type="EMBL" id="GBRH01269626">
    <property type="protein sequence ID" value="JAD28269.1"/>
    <property type="molecule type" value="Transcribed_RNA"/>
</dbReference>
<accession>A0A0A8YNG7</accession>
<proteinExistence type="predicted"/>
<evidence type="ECO:0000313" key="1">
    <source>
        <dbReference type="EMBL" id="JAD28269.1"/>
    </source>
</evidence>
<dbReference type="AlphaFoldDB" id="A0A0A8YNG7"/>
<sequence length="55" mass="6202">MTHINVDYLHLFIHSQFPNGIRNLGSRLVAKATAIWDSSICIDSQNRQALGHLNN</sequence>